<feature type="repeat" description="Solcar" evidence="11">
    <location>
        <begin position="80"/>
        <end position="171"/>
    </location>
</feature>
<dbReference type="EMBL" id="PPTA01000003">
    <property type="protein sequence ID" value="TFB04874.1"/>
    <property type="molecule type" value="Genomic_DNA"/>
</dbReference>
<dbReference type="InterPro" id="IPR023395">
    <property type="entry name" value="MCP_dom_sf"/>
</dbReference>
<evidence type="ECO:0000256" key="8">
    <source>
        <dbReference type="ARBA" id="ARBA00022989"/>
    </source>
</evidence>
<dbReference type="RefSeq" id="XP_073561075.1">
    <property type="nucleotide sequence ID" value="XM_073699952.1"/>
</dbReference>
<name>A0ABY2HB38_9HYPO</name>
<dbReference type="PROSITE" id="PS50920">
    <property type="entry name" value="SOLCAR"/>
    <property type="match status" value="3"/>
</dbReference>
<dbReference type="SUPFAM" id="SSF103506">
    <property type="entry name" value="Mitochondrial carrier"/>
    <property type="match status" value="1"/>
</dbReference>
<comment type="subcellular location">
    <subcellularLocation>
        <location evidence="2">Mitochondrion inner membrane</location>
        <topology evidence="2">Multi-pass membrane protein</topology>
    </subcellularLocation>
</comment>
<evidence type="ECO:0000256" key="10">
    <source>
        <dbReference type="ARBA" id="ARBA00023136"/>
    </source>
</evidence>
<dbReference type="InterPro" id="IPR031336">
    <property type="entry name" value="CDC73_C"/>
</dbReference>
<sequence length="912" mass="99467">MTTENKSENCRKTSRHCAAMPSAYADHGSMADIARDKARQHGAAVAGAAASTAAPGRIDAAVPPTNDVDLTSRAKTRSWDYVWRSGVAGGIAGCAAKTTVAPLDRVKILFQTSNPQFAKYTGSSFGVASAMKDIYLSEGVRGLFRGHSATLLRIFPYAGIKFLAYEQIRSFIIPDKHHETPFRRLISGSLAGVTSVFFTYPLEVVRVRLAFETRRDGRSSLTSICRQIYNEHPIEKTRTPKLPNAPGVATVVDSAAAAVESVAPRVGLVNFYRGFAPTMLGMLPYAGVSFLTHDTMSDLLRHPSIAQYTTLPKKKNHPEGKAAPLRSWAELTAGGVAGMISQTSSYPLEVVRRRMQVGGAVGDGRRLRVGETAAMIFRERGIRGFFVGLTIGYVKVIPLAAFQLAVPSTEPQPDWPTRHCSFLASLSLAAFNLAVPTIHSHNPSRRLKAHHRRAFLLNYSASNQSIEAQTSLLTNPRYPQFSHPSCSLTPSAFNPLPARLNLSIMAPTDHDPLLVLRQSISSGQSFVPSASDDASAPEVPLSQATHLQFTALSLALPIDSPTRFISSDKPVDLRSIYFAWLNRELAIPEYNAAATRLNEDLAAAGSSAKVQNLGFIERLDLITWLEGASEESEYIKPLAGDAGAAAAGAAASSKTGAAALAAQARSGKGTIDPRLASVYDGERRMGDRNTILRGIKPTDFSHVRKLALPFVQKKSQSSSTLGATQSLSINQKGPARRPDPIILLSPSASSLLRMSNARSFLEDGKFVPPDAGASTASMLHVQRIIPSIDPNRPMRFILVEGSEQFKPEYWNRVVAVFTTGQTWQFKNYKWSNPNELFKHTMGVFVGWRGDQPPDNIRGWGHRVVSTSVDRWRGEDDVASRFRDKEVVEHIWQAIEMNMRSKGWRKDAAPTAI</sequence>
<keyword evidence="5 11" id="KW-0812">Transmembrane</keyword>
<evidence type="ECO:0000313" key="15">
    <source>
        <dbReference type="Proteomes" id="UP001642720"/>
    </source>
</evidence>
<evidence type="ECO:0000259" key="13">
    <source>
        <dbReference type="Pfam" id="PF05179"/>
    </source>
</evidence>
<feature type="repeat" description="Solcar" evidence="11">
    <location>
        <begin position="325"/>
        <end position="413"/>
    </location>
</feature>
<keyword evidence="9" id="KW-0496">Mitochondrion</keyword>
<keyword evidence="15" id="KW-1185">Reference proteome</keyword>
<keyword evidence="6" id="KW-0677">Repeat</keyword>
<keyword evidence="7" id="KW-0999">Mitochondrion inner membrane</keyword>
<dbReference type="Gene3D" id="3.40.50.11990">
    <property type="entry name" value="RNA polymerase II accessory factor, Cdc73 C-terminal domain"/>
    <property type="match status" value="1"/>
</dbReference>
<evidence type="ECO:0000313" key="14">
    <source>
        <dbReference type="EMBL" id="TFB04874.1"/>
    </source>
</evidence>
<gene>
    <name evidence="14" type="ORF">CCMA1212_002572</name>
</gene>
<evidence type="ECO:0000256" key="6">
    <source>
        <dbReference type="ARBA" id="ARBA00022737"/>
    </source>
</evidence>
<accession>A0ABY2HB38</accession>
<dbReference type="Gene3D" id="1.50.40.10">
    <property type="entry name" value="Mitochondrial carrier domain"/>
    <property type="match status" value="1"/>
</dbReference>
<keyword evidence="8" id="KW-1133">Transmembrane helix</keyword>
<evidence type="ECO:0000256" key="9">
    <source>
        <dbReference type="ARBA" id="ARBA00023128"/>
    </source>
</evidence>
<evidence type="ECO:0000256" key="7">
    <source>
        <dbReference type="ARBA" id="ARBA00022792"/>
    </source>
</evidence>
<dbReference type="Pfam" id="PF00153">
    <property type="entry name" value="Mito_carr"/>
    <property type="match status" value="3"/>
</dbReference>
<comment type="caution">
    <text evidence="14">The sequence shown here is derived from an EMBL/GenBank/DDBJ whole genome shotgun (WGS) entry which is preliminary data.</text>
</comment>
<feature type="compositionally biased region" description="Polar residues" evidence="12">
    <location>
        <begin position="717"/>
        <end position="731"/>
    </location>
</feature>
<comment type="function">
    <text evidence="1">Mitochondrial transporter that mediates uptake of thiamine pyrophosphate (ThPP) into mitochondria.</text>
</comment>
<keyword evidence="4" id="KW-0813">Transport</keyword>
<dbReference type="InterPro" id="IPR038103">
    <property type="entry name" value="CDC73_C_sf"/>
</dbReference>
<feature type="region of interest" description="Disordered" evidence="12">
    <location>
        <begin position="717"/>
        <end position="740"/>
    </location>
</feature>
<evidence type="ECO:0000256" key="12">
    <source>
        <dbReference type="SAM" id="MobiDB-lite"/>
    </source>
</evidence>
<dbReference type="Proteomes" id="UP001642720">
    <property type="component" value="Unassembled WGS sequence"/>
</dbReference>
<organism evidence="14 15">
    <name type="scientific">Trichoderma ghanense</name>
    <dbReference type="NCBI Taxonomy" id="65468"/>
    <lineage>
        <taxon>Eukaryota</taxon>
        <taxon>Fungi</taxon>
        <taxon>Dikarya</taxon>
        <taxon>Ascomycota</taxon>
        <taxon>Pezizomycotina</taxon>
        <taxon>Sordariomycetes</taxon>
        <taxon>Hypocreomycetidae</taxon>
        <taxon>Hypocreales</taxon>
        <taxon>Hypocreaceae</taxon>
        <taxon>Trichoderma</taxon>
    </lineage>
</organism>
<protein>
    <recommendedName>
        <fullName evidence="3">Mitochondrial thiamine pyrophosphate carrier 1</fullName>
    </recommendedName>
</protein>
<evidence type="ECO:0000256" key="1">
    <source>
        <dbReference type="ARBA" id="ARBA00002238"/>
    </source>
</evidence>
<evidence type="ECO:0000256" key="4">
    <source>
        <dbReference type="ARBA" id="ARBA00022448"/>
    </source>
</evidence>
<keyword evidence="10 11" id="KW-0472">Membrane</keyword>
<feature type="domain" description="Cell division control protein 73 C-terminal" evidence="13">
    <location>
        <begin position="737"/>
        <end position="896"/>
    </location>
</feature>
<dbReference type="Pfam" id="PF05179">
    <property type="entry name" value="CDC73_C"/>
    <property type="match status" value="1"/>
</dbReference>
<dbReference type="GeneID" id="300574402"/>
<evidence type="ECO:0000256" key="2">
    <source>
        <dbReference type="ARBA" id="ARBA00004448"/>
    </source>
</evidence>
<evidence type="ECO:0000256" key="5">
    <source>
        <dbReference type="ARBA" id="ARBA00022692"/>
    </source>
</evidence>
<dbReference type="InterPro" id="IPR002067">
    <property type="entry name" value="MCP"/>
</dbReference>
<dbReference type="PANTHER" id="PTHR24089">
    <property type="entry name" value="SOLUTE CARRIER FAMILY 25"/>
    <property type="match status" value="1"/>
</dbReference>
<reference evidence="14 15" key="1">
    <citation type="submission" date="2018-01" db="EMBL/GenBank/DDBJ databases">
        <title>Genome characterization of the sugarcane-associated fungus Trichoderma ghanense CCMA-1212 and their application in lignocelulose bioconversion.</title>
        <authorList>
            <person name="Steindorff A.S."/>
            <person name="Mendes T.D."/>
            <person name="Vilela E.S.D."/>
            <person name="Rodrigues D.S."/>
            <person name="Formighieri E.F."/>
            <person name="Melo I.S."/>
            <person name="Favaro L.C.L."/>
        </authorList>
    </citation>
    <scope>NUCLEOTIDE SEQUENCE [LARGE SCALE GENOMIC DNA]</scope>
    <source>
        <strain evidence="14 15">CCMA-1212</strain>
    </source>
</reference>
<dbReference type="InterPro" id="IPR018108">
    <property type="entry name" value="MCP_transmembrane"/>
</dbReference>
<feature type="repeat" description="Solcar" evidence="11">
    <location>
        <begin position="179"/>
        <end position="299"/>
    </location>
</feature>
<proteinExistence type="predicted"/>
<dbReference type="PRINTS" id="PR00926">
    <property type="entry name" value="MITOCARRIER"/>
</dbReference>
<evidence type="ECO:0000256" key="11">
    <source>
        <dbReference type="PROSITE-ProRule" id="PRU00282"/>
    </source>
</evidence>
<evidence type="ECO:0000256" key="3">
    <source>
        <dbReference type="ARBA" id="ARBA00021935"/>
    </source>
</evidence>